<organism evidence="1 2">
    <name type="scientific">Orchesella dallaii</name>
    <dbReference type="NCBI Taxonomy" id="48710"/>
    <lineage>
        <taxon>Eukaryota</taxon>
        <taxon>Metazoa</taxon>
        <taxon>Ecdysozoa</taxon>
        <taxon>Arthropoda</taxon>
        <taxon>Hexapoda</taxon>
        <taxon>Collembola</taxon>
        <taxon>Entomobryomorpha</taxon>
        <taxon>Entomobryoidea</taxon>
        <taxon>Orchesellidae</taxon>
        <taxon>Orchesellinae</taxon>
        <taxon>Orchesella</taxon>
    </lineage>
</organism>
<sequence>MTTNRIQTMVQRSEGPIRCCRVVNRESPYTSISRNGNVDGPRIQETTAVFHSEGQCITTHADLTRCNGSFTMIEFEGQESQV</sequence>
<evidence type="ECO:0000313" key="1">
    <source>
        <dbReference type="EMBL" id="CAL8068498.1"/>
    </source>
</evidence>
<gene>
    <name evidence="1" type="ORF">ODALV1_LOCUS300</name>
</gene>
<proteinExistence type="predicted"/>
<evidence type="ECO:0000313" key="2">
    <source>
        <dbReference type="Proteomes" id="UP001642540"/>
    </source>
</evidence>
<name>A0ABP1PI95_9HEXA</name>
<keyword evidence="2" id="KW-1185">Reference proteome</keyword>
<dbReference type="EMBL" id="CAXLJM020000001">
    <property type="protein sequence ID" value="CAL8068498.1"/>
    <property type="molecule type" value="Genomic_DNA"/>
</dbReference>
<reference evidence="1 2" key="1">
    <citation type="submission" date="2024-08" db="EMBL/GenBank/DDBJ databases">
        <authorList>
            <person name="Cucini C."/>
            <person name="Frati F."/>
        </authorList>
    </citation>
    <scope>NUCLEOTIDE SEQUENCE [LARGE SCALE GENOMIC DNA]</scope>
</reference>
<dbReference type="Proteomes" id="UP001642540">
    <property type="component" value="Unassembled WGS sequence"/>
</dbReference>
<comment type="caution">
    <text evidence="1">The sequence shown here is derived from an EMBL/GenBank/DDBJ whole genome shotgun (WGS) entry which is preliminary data.</text>
</comment>
<protein>
    <submittedName>
        <fullName evidence="1">Uncharacterized protein</fullName>
    </submittedName>
</protein>
<accession>A0ABP1PI95</accession>